<proteinExistence type="predicted"/>
<keyword evidence="1" id="KW-0732">Signal</keyword>
<dbReference type="EMBL" id="CP121472">
    <property type="protein sequence ID" value="WPL17296.1"/>
    <property type="molecule type" value="Genomic_DNA"/>
</dbReference>
<feature type="signal peptide" evidence="1">
    <location>
        <begin position="1"/>
        <end position="23"/>
    </location>
</feature>
<reference evidence="2 3" key="1">
    <citation type="journal article" date="2023" name="Microorganisms">
        <title>Thiorhodovibrio frisius and Trv. litoralis spp. nov., Two Novel Members from a Clade of Fastidious Purple Sulfur Bacteria That Exhibit Unique Red-Shifted Light-Harvesting Capabilities.</title>
        <authorList>
            <person name="Methner A."/>
            <person name="Kuzyk S.B."/>
            <person name="Petersen J."/>
            <person name="Bauer S."/>
            <person name="Brinkmann H."/>
            <person name="Sichau K."/>
            <person name="Wanner G."/>
            <person name="Wolf J."/>
            <person name="Neumann-Schaal M."/>
            <person name="Henke P."/>
            <person name="Tank M."/>
            <person name="Sproer C."/>
            <person name="Bunk B."/>
            <person name="Overmann J."/>
        </authorList>
    </citation>
    <scope>NUCLEOTIDE SEQUENCE [LARGE SCALE GENOMIC DNA]</scope>
    <source>
        <strain evidence="2 3">DSM 6702</strain>
    </source>
</reference>
<dbReference type="Proteomes" id="UP001432180">
    <property type="component" value="Chromosome"/>
</dbReference>
<evidence type="ECO:0000313" key="3">
    <source>
        <dbReference type="Proteomes" id="UP001432180"/>
    </source>
</evidence>
<evidence type="ECO:0000313" key="2">
    <source>
        <dbReference type="EMBL" id="WPL17296.1"/>
    </source>
</evidence>
<keyword evidence="3" id="KW-1185">Reference proteome</keyword>
<sequence>MRVTATLFCLFALAAGNPSCATAAEQRGKNDMLLEPTRDGYRLCVNTRYKFNDRVAFDSEFNGTGSGVIVTLDIALDGGISYTIELPDKTWQPGILEGEMTLLESAP</sequence>
<protein>
    <submittedName>
        <fullName evidence="2">Uncharacterized protein</fullName>
    </submittedName>
</protein>
<gene>
    <name evidence="2" type="ORF">Thiowin_02297</name>
</gene>
<name>A0ABZ0SAI4_9GAMM</name>
<organism evidence="2 3">
    <name type="scientific">Thiorhodovibrio winogradskyi</name>
    <dbReference type="NCBI Taxonomy" id="77007"/>
    <lineage>
        <taxon>Bacteria</taxon>
        <taxon>Pseudomonadati</taxon>
        <taxon>Pseudomonadota</taxon>
        <taxon>Gammaproteobacteria</taxon>
        <taxon>Chromatiales</taxon>
        <taxon>Chromatiaceae</taxon>
        <taxon>Thiorhodovibrio</taxon>
    </lineage>
</organism>
<accession>A0ABZ0SAI4</accession>
<feature type="chain" id="PRO_5045820176" evidence="1">
    <location>
        <begin position="24"/>
        <end position="107"/>
    </location>
</feature>
<evidence type="ECO:0000256" key="1">
    <source>
        <dbReference type="SAM" id="SignalP"/>
    </source>
</evidence>
<dbReference type="RefSeq" id="WP_328987814.1">
    <property type="nucleotide sequence ID" value="NZ_CP121472.1"/>
</dbReference>